<sequence>MTTRLQFAPTITARAFTLNPFRWSQATGALVSGIALTLMVFLAIFGNFVAIEGLVTAGDAEKTAEAIAASPALWIAGIVAMYLVAVLDVVAAAGTAALFKPVNSLVSTVAGLTRTAFAVWFMIALGQLVIAFNNLGTPEAALHNIEAFTSIWNTALGLFGVYLLMVAYLSIRSGFMPKIFGILIGIAGLGYIADLVGLILVPGFTPVFGLFGFVGETAMIFWLLIRGRKLPRTS</sequence>
<keyword evidence="1" id="KW-1133">Transmembrane helix</keyword>
<feature type="transmembrane region" description="Helical" evidence="1">
    <location>
        <begin position="181"/>
        <end position="201"/>
    </location>
</feature>
<feature type="transmembrane region" description="Helical" evidence="1">
    <location>
        <begin position="29"/>
        <end position="51"/>
    </location>
</feature>
<evidence type="ECO:0000313" key="2">
    <source>
        <dbReference type="EMBL" id="SDK46686.1"/>
    </source>
</evidence>
<feature type="transmembrane region" description="Helical" evidence="1">
    <location>
        <begin position="150"/>
        <end position="169"/>
    </location>
</feature>
<evidence type="ECO:0000313" key="3">
    <source>
        <dbReference type="Proteomes" id="UP000198701"/>
    </source>
</evidence>
<feature type="transmembrane region" description="Helical" evidence="1">
    <location>
        <begin position="111"/>
        <end position="130"/>
    </location>
</feature>
<name>A0A1G9C4W3_9MICO</name>
<proteinExistence type="predicted"/>
<keyword evidence="1" id="KW-0812">Transmembrane</keyword>
<organism evidence="2 3">
    <name type="scientific">Cryobacterium psychrotolerans</name>
    <dbReference type="NCBI Taxonomy" id="386301"/>
    <lineage>
        <taxon>Bacteria</taxon>
        <taxon>Bacillati</taxon>
        <taxon>Actinomycetota</taxon>
        <taxon>Actinomycetes</taxon>
        <taxon>Micrococcales</taxon>
        <taxon>Microbacteriaceae</taxon>
        <taxon>Cryobacterium</taxon>
    </lineage>
</organism>
<feature type="transmembrane region" description="Helical" evidence="1">
    <location>
        <begin position="207"/>
        <end position="225"/>
    </location>
</feature>
<keyword evidence="1" id="KW-0472">Membrane</keyword>
<dbReference type="InterPro" id="IPR025495">
    <property type="entry name" value="DUF4386"/>
</dbReference>
<dbReference type="Proteomes" id="UP000198701">
    <property type="component" value="Unassembled WGS sequence"/>
</dbReference>
<reference evidence="2 3" key="1">
    <citation type="submission" date="2016-10" db="EMBL/GenBank/DDBJ databases">
        <authorList>
            <person name="de Groot N.N."/>
        </authorList>
    </citation>
    <scope>NUCLEOTIDE SEQUENCE [LARGE SCALE GENOMIC DNA]</scope>
    <source>
        <strain evidence="2 3">CGMCC 1.5382</strain>
    </source>
</reference>
<keyword evidence="3" id="KW-1185">Reference proteome</keyword>
<evidence type="ECO:0008006" key="4">
    <source>
        <dbReference type="Google" id="ProtNLM"/>
    </source>
</evidence>
<dbReference type="STRING" id="386301.SAMN05216282_106149"/>
<protein>
    <recommendedName>
        <fullName evidence="4">DUF4386 domain-containing protein</fullName>
    </recommendedName>
</protein>
<gene>
    <name evidence="2" type="ORF">SAMN05216282_106149</name>
</gene>
<accession>A0A1G9C4W3</accession>
<evidence type="ECO:0000256" key="1">
    <source>
        <dbReference type="SAM" id="Phobius"/>
    </source>
</evidence>
<dbReference type="RefSeq" id="WP_166784389.1">
    <property type="nucleotide sequence ID" value="NZ_FNFU01000006.1"/>
</dbReference>
<dbReference type="Pfam" id="PF14329">
    <property type="entry name" value="DUF4386"/>
    <property type="match status" value="1"/>
</dbReference>
<dbReference type="EMBL" id="FNFU01000006">
    <property type="protein sequence ID" value="SDK46686.1"/>
    <property type="molecule type" value="Genomic_DNA"/>
</dbReference>
<dbReference type="AlphaFoldDB" id="A0A1G9C4W3"/>
<feature type="transmembrane region" description="Helical" evidence="1">
    <location>
        <begin position="71"/>
        <end position="99"/>
    </location>
</feature>